<dbReference type="AlphaFoldDB" id="A0AAN8F3Y5"/>
<dbReference type="PANTHER" id="PTHR16861">
    <property type="entry name" value="GLYCOPROTEIN 38"/>
    <property type="match status" value="1"/>
</dbReference>
<evidence type="ECO:0000256" key="2">
    <source>
        <dbReference type="SAM" id="SignalP"/>
    </source>
</evidence>
<reference evidence="3 4" key="1">
    <citation type="submission" date="2022-12" db="EMBL/GenBank/DDBJ databases">
        <title>Genomic features and morphological characterization of a novel Knufia sp. strain isolated from spacecraft assembly facility.</title>
        <authorList>
            <person name="Teixeira M."/>
            <person name="Chander A.M."/>
            <person name="Stajich J.E."/>
            <person name="Venkateswaran K."/>
        </authorList>
    </citation>
    <scope>NUCLEOTIDE SEQUENCE [LARGE SCALE GENOMIC DNA]</scope>
    <source>
        <strain evidence="3 4">FJI-L2-BK-P2</strain>
    </source>
</reference>
<protein>
    <submittedName>
        <fullName evidence="3">Uncharacterized protein</fullName>
    </submittedName>
</protein>
<evidence type="ECO:0000313" key="4">
    <source>
        <dbReference type="Proteomes" id="UP001316803"/>
    </source>
</evidence>
<gene>
    <name evidence="3" type="ORF">OHC33_002701</name>
</gene>
<evidence type="ECO:0000313" key="3">
    <source>
        <dbReference type="EMBL" id="KAK5956128.1"/>
    </source>
</evidence>
<keyword evidence="1" id="KW-0472">Membrane</keyword>
<keyword evidence="2" id="KW-0732">Signal</keyword>
<feature type="transmembrane region" description="Helical" evidence="1">
    <location>
        <begin position="227"/>
        <end position="260"/>
    </location>
</feature>
<accession>A0AAN8F3Y5</accession>
<keyword evidence="1" id="KW-0812">Transmembrane</keyword>
<evidence type="ECO:0000256" key="1">
    <source>
        <dbReference type="SAM" id="Phobius"/>
    </source>
</evidence>
<dbReference type="EMBL" id="JAKLMC020000005">
    <property type="protein sequence ID" value="KAK5956128.1"/>
    <property type="molecule type" value="Genomic_DNA"/>
</dbReference>
<comment type="caution">
    <text evidence="3">The sequence shown here is derived from an EMBL/GenBank/DDBJ whole genome shotgun (WGS) entry which is preliminary data.</text>
</comment>
<sequence length="365" mass="38077">MRFDSLPPSLLSLLTLTLLRPVTAGLIPDLLSSLEDLQNFAKRCENPCGYYGQLCCESGQTCITDVNGQAQCGAGTGSAVTQAAGGSWEYYTTTYVQTDLQTVTETFSSYLGATTAATTSLSCSYAQGQSPCGNMCCNSGQYCQQAGMCVAVPGSSGYYSSLATVTVTDTASAGAPLRPTTNAVTTITSTGTAATTVPYQTPVGTGGAVLTGTQAESTGGLSGGAIAGIVIGVILGIILLLLICACCCFKGLLDGLLAIFGLGPRRRRRREEVEVYEERHHHHSGGAAAGRTWYGAQKPARSHYSEKQKKKSGLGGFGKAAVFLGGLGAILGLKRKHDRRDDKSSSGYSYYGSDYYTSSSKLSLH</sequence>
<dbReference type="Proteomes" id="UP001316803">
    <property type="component" value="Unassembled WGS sequence"/>
</dbReference>
<name>A0AAN8F3Y5_9EURO</name>
<keyword evidence="4" id="KW-1185">Reference proteome</keyword>
<keyword evidence="1" id="KW-1133">Transmembrane helix</keyword>
<proteinExistence type="predicted"/>
<feature type="signal peptide" evidence="2">
    <location>
        <begin position="1"/>
        <end position="24"/>
    </location>
</feature>
<dbReference type="PANTHER" id="PTHR16861:SF10">
    <property type="entry name" value="MID2 DOMAIN-CONTAINING PROTEIN"/>
    <property type="match status" value="1"/>
</dbReference>
<feature type="chain" id="PRO_5042990643" evidence="2">
    <location>
        <begin position="25"/>
        <end position="365"/>
    </location>
</feature>
<organism evidence="3 4">
    <name type="scientific">Knufia fluminis</name>
    <dbReference type="NCBI Taxonomy" id="191047"/>
    <lineage>
        <taxon>Eukaryota</taxon>
        <taxon>Fungi</taxon>
        <taxon>Dikarya</taxon>
        <taxon>Ascomycota</taxon>
        <taxon>Pezizomycotina</taxon>
        <taxon>Eurotiomycetes</taxon>
        <taxon>Chaetothyriomycetidae</taxon>
        <taxon>Chaetothyriales</taxon>
        <taxon>Trichomeriaceae</taxon>
        <taxon>Knufia</taxon>
    </lineage>
</organism>
<feature type="transmembrane region" description="Helical" evidence="1">
    <location>
        <begin position="314"/>
        <end position="333"/>
    </location>
</feature>